<name>A0A9P4TT32_9PEZI</name>
<reference evidence="2" key="1">
    <citation type="journal article" date="2020" name="Stud. Mycol.">
        <title>101 Dothideomycetes genomes: a test case for predicting lifestyles and emergence of pathogens.</title>
        <authorList>
            <person name="Haridas S."/>
            <person name="Albert R."/>
            <person name="Binder M."/>
            <person name="Bloem J."/>
            <person name="Labutti K."/>
            <person name="Salamov A."/>
            <person name="Andreopoulos B."/>
            <person name="Baker S."/>
            <person name="Barry K."/>
            <person name="Bills G."/>
            <person name="Bluhm B."/>
            <person name="Cannon C."/>
            <person name="Castanera R."/>
            <person name="Culley D."/>
            <person name="Daum C."/>
            <person name="Ezra D."/>
            <person name="Gonzalez J."/>
            <person name="Henrissat B."/>
            <person name="Kuo A."/>
            <person name="Liang C."/>
            <person name="Lipzen A."/>
            <person name="Lutzoni F."/>
            <person name="Magnuson J."/>
            <person name="Mondo S."/>
            <person name="Nolan M."/>
            <person name="Ohm R."/>
            <person name="Pangilinan J."/>
            <person name="Park H.-J."/>
            <person name="Ramirez L."/>
            <person name="Alfaro M."/>
            <person name="Sun H."/>
            <person name="Tritt A."/>
            <person name="Yoshinaga Y."/>
            <person name="Zwiers L.-H."/>
            <person name="Turgeon B."/>
            <person name="Goodwin S."/>
            <person name="Spatafora J."/>
            <person name="Crous P."/>
            <person name="Grigoriev I."/>
        </authorList>
    </citation>
    <scope>NUCLEOTIDE SEQUENCE</scope>
    <source>
        <strain evidence="2">CBS 130266</strain>
    </source>
</reference>
<gene>
    <name evidence="2" type="ORF">EJ08DRAFT_703137</name>
</gene>
<sequence length="189" mass="20134">MDQLTYASHDGIPIFDSGADDFTGAPTAVDGQYQLQNFEPYDAFDYPEFFTGDLTNDGSSLAGSTPFGHMAMGRGMDFGSAFHVQSGSESTLSNAALPELTAQEEPSYDFGTQYQHTFDLFHDNSTGPNFYNFDLNEPPQNFEDTILAPDLGALPDEGHVSSALGMHARPGLQGSSSAGGLAAGEEDDP</sequence>
<dbReference type="Proteomes" id="UP000800235">
    <property type="component" value="Unassembled WGS sequence"/>
</dbReference>
<keyword evidence="3" id="KW-1185">Reference proteome</keyword>
<feature type="region of interest" description="Disordered" evidence="1">
    <location>
        <begin position="153"/>
        <end position="189"/>
    </location>
</feature>
<proteinExistence type="predicted"/>
<dbReference type="EMBL" id="MU007129">
    <property type="protein sequence ID" value="KAF2418380.1"/>
    <property type="molecule type" value="Genomic_DNA"/>
</dbReference>
<feature type="compositionally biased region" description="Low complexity" evidence="1">
    <location>
        <begin position="171"/>
        <end position="180"/>
    </location>
</feature>
<protein>
    <submittedName>
        <fullName evidence="2">Uncharacterized protein</fullName>
    </submittedName>
</protein>
<comment type="caution">
    <text evidence="2">The sequence shown here is derived from an EMBL/GenBank/DDBJ whole genome shotgun (WGS) entry which is preliminary data.</text>
</comment>
<dbReference type="AlphaFoldDB" id="A0A9P4TT32"/>
<evidence type="ECO:0000313" key="3">
    <source>
        <dbReference type="Proteomes" id="UP000800235"/>
    </source>
</evidence>
<organism evidence="2 3">
    <name type="scientific">Tothia fuscella</name>
    <dbReference type="NCBI Taxonomy" id="1048955"/>
    <lineage>
        <taxon>Eukaryota</taxon>
        <taxon>Fungi</taxon>
        <taxon>Dikarya</taxon>
        <taxon>Ascomycota</taxon>
        <taxon>Pezizomycotina</taxon>
        <taxon>Dothideomycetes</taxon>
        <taxon>Pleosporomycetidae</taxon>
        <taxon>Venturiales</taxon>
        <taxon>Cylindrosympodiaceae</taxon>
        <taxon>Tothia</taxon>
    </lineage>
</organism>
<evidence type="ECO:0000313" key="2">
    <source>
        <dbReference type="EMBL" id="KAF2418380.1"/>
    </source>
</evidence>
<evidence type="ECO:0000256" key="1">
    <source>
        <dbReference type="SAM" id="MobiDB-lite"/>
    </source>
</evidence>
<accession>A0A9P4TT32</accession>